<gene>
    <name evidence="1" type="ORF">NDI37_12665</name>
</gene>
<dbReference type="InterPro" id="IPR029044">
    <property type="entry name" value="Nucleotide-diphossugar_trans"/>
</dbReference>
<dbReference type="InterPro" id="IPR054619">
    <property type="entry name" value="Npun_R2821-like"/>
</dbReference>
<dbReference type="Gene3D" id="3.90.550.10">
    <property type="entry name" value="Spore Coat Polysaccharide Biosynthesis Protein SpsA, Chain A"/>
    <property type="match status" value="1"/>
</dbReference>
<accession>A0ABV0JPJ0</accession>
<dbReference type="SUPFAM" id="SSF53448">
    <property type="entry name" value="Nucleotide-diphospho-sugar transferases"/>
    <property type="match status" value="1"/>
</dbReference>
<comment type="caution">
    <text evidence="1">The sequence shown here is derived from an EMBL/GenBank/DDBJ whole genome shotgun (WGS) entry which is preliminary data.</text>
</comment>
<reference evidence="1 2" key="1">
    <citation type="submission" date="2022-04" db="EMBL/GenBank/DDBJ databases">
        <title>Positive selection, recombination, and allopatry shape intraspecific diversity of widespread and dominant cyanobacteria.</title>
        <authorList>
            <person name="Wei J."/>
            <person name="Shu W."/>
            <person name="Hu C."/>
        </authorList>
    </citation>
    <scope>NUCLEOTIDE SEQUENCE [LARGE SCALE GENOMIC DNA]</scope>
    <source>
        <strain evidence="1 2">GB2-A5</strain>
    </source>
</reference>
<keyword evidence="2" id="KW-1185">Reference proteome</keyword>
<dbReference type="EMBL" id="JAMPKK010000024">
    <property type="protein sequence ID" value="MEP0865320.1"/>
    <property type="molecule type" value="Genomic_DNA"/>
</dbReference>
<dbReference type="NCBIfam" id="NF045582">
    <property type="entry name" value="Npun_R2823_gen"/>
    <property type="match status" value="1"/>
</dbReference>
<organism evidence="1 2">
    <name type="scientific">Funiculus sociatus GB2-A5</name>
    <dbReference type="NCBI Taxonomy" id="2933946"/>
    <lineage>
        <taxon>Bacteria</taxon>
        <taxon>Bacillati</taxon>
        <taxon>Cyanobacteriota</taxon>
        <taxon>Cyanophyceae</taxon>
        <taxon>Coleofasciculales</taxon>
        <taxon>Coleofasciculaceae</taxon>
        <taxon>Funiculus</taxon>
    </lineage>
</organism>
<evidence type="ECO:0000313" key="2">
    <source>
        <dbReference type="Proteomes" id="UP001442494"/>
    </source>
</evidence>
<dbReference type="GO" id="GO:0016740">
    <property type="term" value="F:transferase activity"/>
    <property type="evidence" value="ECO:0007669"/>
    <property type="project" value="UniProtKB-KW"/>
</dbReference>
<dbReference type="RefSeq" id="WP_190419838.1">
    <property type="nucleotide sequence ID" value="NZ_JAMPKK010000024.1"/>
</dbReference>
<sequence length="345" mass="39752">MTNGIYTFANDMVYDQLVALLNSIELNAGKEIPVCVIPYNTQLDKIRAEVAARKNVTLFDDAASIAFWEDFITQAWKAHKTAQKVWHKKGWPEVRRVNFVRKLCSFDGAFDKFIYMDADTLLMGPIEQIYQKLDNYEWVVNDFQYKSDMDYIFNPEAEKLIEKTIGLEKAKSQIFCAGWFASKKGVFNSVELADLLEKLKAGEAEVMSLRGSDQPLYNYLVSRSGISYYNFAYHDLEQATGSHWSSKFDVVDHVLYDKGRRLTYIHYMSIASSEFTQLCAGEDINIPYRDVFLHYRYLKSPEERPKLVRPSLLVRAQRNAKSFVSQNIGKIRSKLVSTGVLKRAN</sequence>
<protein>
    <submittedName>
        <fullName evidence="1">Sugar transferase</fullName>
    </submittedName>
</protein>
<name>A0ABV0JPJ0_9CYAN</name>
<keyword evidence="1" id="KW-0808">Transferase</keyword>
<evidence type="ECO:0000313" key="1">
    <source>
        <dbReference type="EMBL" id="MEP0865320.1"/>
    </source>
</evidence>
<dbReference type="Proteomes" id="UP001442494">
    <property type="component" value="Unassembled WGS sequence"/>
</dbReference>
<proteinExistence type="predicted"/>